<evidence type="ECO:0000256" key="6">
    <source>
        <dbReference type="ARBA" id="ARBA00022840"/>
    </source>
</evidence>
<evidence type="ECO:0000256" key="3">
    <source>
        <dbReference type="ARBA" id="ARBA00022679"/>
    </source>
</evidence>
<reference evidence="8 9" key="1">
    <citation type="journal article" date="2019" name="Nat. Microbiol.">
        <title>Mediterranean grassland soil C-N compound turnover is dependent on rainfall and depth, and is mediated by genomically divergent microorganisms.</title>
        <authorList>
            <person name="Diamond S."/>
            <person name="Andeer P.F."/>
            <person name="Li Z."/>
            <person name="Crits-Christoph A."/>
            <person name="Burstein D."/>
            <person name="Anantharaman K."/>
            <person name="Lane K.R."/>
            <person name="Thomas B.C."/>
            <person name="Pan C."/>
            <person name="Northen T.R."/>
            <person name="Banfield J.F."/>
        </authorList>
    </citation>
    <scope>NUCLEOTIDE SEQUENCE [LARGE SCALE GENOMIC DNA]</scope>
    <source>
        <strain evidence="8">WS_8</strain>
    </source>
</reference>
<dbReference type="SUPFAM" id="SSF52540">
    <property type="entry name" value="P-loop containing nucleoside triphosphate hydrolases"/>
    <property type="match status" value="1"/>
</dbReference>
<proteinExistence type="predicted"/>
<dbReference type="SMART" id="SM00220">
    <property type="entry name" value="S_TKc"/>
    <property type="match status" value="1"/>
</dbReference>
<dbReference type="InterPro" id="IPR008271">
    <property type="entry name" value="Ser/Thr_kinase_AS"/>
</dbReference>
<dbReference type="Pfam" id="PF13401">
    <property type="entry name" value="AAA_22"/>
    <property type="match status" value="1"/>
</dbReference>
<dbReference type="EC" id="2.7.11.1" evidence="1"/>
<dbReference type="PANTHER" id="PTHR47691:SF3">
    <property type="entry name" value="HTH-TYPE TRANSCRIPTIONAL REGULATOR RV0890C-RELATED"/>
    <property type="match status" value="1"/>
</dbReference>
<dbReference type="GO" id="GO:0004674">
    <property type="term" value="F:protein serine/threonine kinase activity"/>
    <property type="evidence" value="ECO:0007669"/>
    <property type="project" value="UniProtKB-KW"/>
</dbReference>
<protein>
    <recommendedName>
        <fullName evidence="1">non-specific serine/threonine protein kinase</fullName>
        <ecNumber evidence="1">2.7.11.1</ecNumber>
    </recommendedName>
</protein>
<dbReference type="EMBL" id="VBOY01000144">
    <property type="protein sequence ID" value="TMQ62201.1"/>
    <property type="molecule type" value="Genomic_DNA"/>
</dbReference>
<dbReference type="PRINTS" id="PR00364">
    <property type="entry name" value="DISEASERSIST"/>
</dbReference>
<accession>A0A538TF14</accession>
<evidence type="ECO:0000256" key="5">
    <source>
        <dbReference type="ARBA" id="ARBA00022777"/>
    </source>
</evidence>
<dbReference type="GO" id="GO:0005524">
    <property type="term" value="F:ATP binding"/>
    <property type="evidence" value="ECO:0007669"/>
    <property type="project" value="UniProtKB-KW"/>
</dbReference>
<dbReference type="FunFam" id="1.10.510.10:FF:000021">
    <property type="entry name" value="Serine/threonine protein kinase"/>
    <property type="match status" value="1"/>
</dbReference>
<sequence length="555" mass="59713">MATVYLAADLKHGRRVAIKVLDADLARAIGPQRFRREIEILAGLAHPHILPLYDSGTAADRLYYVTPYIEGESLRQRLERERQLPLEEALRLTREVASALGHAHQRGIVHRDIKPENILLADGLALVADFGIARALGRSQAGSTTVGTALGTPTYMAPEQALGSVEVDGRADLYALACVLYEMLAGVPPFVGPGESLAYQHLSVEPRAVTDLRPAVPSGVAAALARGLAKAPADRYATAARFAEAVATVAMATPAPSSADAVRVRHNLPGERTRFIGRERELAECARLLDETRLLTVTGIGGCGKTRFAIKLAESLLDSFPAGVWFVDLAPVAADGHVAEAAAAVLGVREEAGKDVVAMLRQHVRDHRTLLVLDNCEHLLAPCASLADALLREAESMRILATSREGLGVAGERQWALQPLTVPVAGSGSDRAAVETSEAVQLFVERARASLKEFQLAEGNLDAVAEICRRLDGIPLAIELAAARVKVLSADQIRTRLDDRFRLLTTGSRTGLARHQTLRATIQWSYDQLTSDEQRLLRGLTVFAGGWTLEAASRV</sequence>
<keyword evidence="4" id="KW-0547">Nucleotide-binding</keyword>
<dbReference type="Gene3D" id="3.30.200.20">
    <property type="entry name" value="Phosphorylase Kinase, domain 1"/>
    <property type="match status" value="1"/>
</dbReference>
<dbReference type="PROSITE" id="PS00108">
    <property type="entry name" value="PROTEIN_KINASE_ST"/>
    <property type="match status" value="1"/>
</dbReference>
<dbReference type="Proteomes" id="UP000316609">
    <property type="component" value="Unassembled WGS sequence"/>
</dbReference>
<gene>
    <name evidence="8" type="ORF">E6K78_12025</name>
</gene>
<dbReference type="InterPro" id="IPR011009">
    <property type="entry name" value="Kinase-like_dom_sf"/>
</dbReference>
<keyword evidence="3" id="KW-0808">Transferase</keyword>
<dbReference type="CDD" id="cd14014">
    <property type="entry name" value="STKc_PknB_like"/>
    <property type="match status" value="1"/>
</dbReference>
<keyword evidence="5 8" id="KW-0418">Kinase</keyword>
<evidence type="ECO:0000259" key="7">
    <source>
        <dbReference type="PROSITE" id="PS50011"/>
    </source>
</evidence>
<feature type="domain" description="Protein kinase" evidence="7">
    <location>
        <begin position="1"/>
        <end position="247"/>
    </location>
</feature>
<dbReference type="Gene3D" id="1.10.510.10">
    <property type="entry name" value="Transferase(Phosphotransferase) domain 1"/>
    <property type="match status" value="1"/>
</dbReference>
<dbReference type="InterPro" id="IPR027417">
    <property type="entry name" value="P-loop_NTPase"/>
</dbReference>
<dbReference type="Gene3D" id="3.40.50.300">
    <property type="entry name" value="P-loop containing nucleotide triphosphate hydrolases"/>
    <property type="match status" value="1"/>
</dbReference>
<evidence type="ECO:0000313" key="8">
    <source>
        <dbReference type="EMBL" id="TMQ62201.1"/>
    </source>
</evidence>
<evidence type="ECO:0000256" key="2">
    <source>
        <dbReference type="ARBA" id="ARBA00022527"/>
    </source>
</evidence>
<name>A0A538TF14_UNCEI</name>
<keyword evidence="6" id="KW-0067">ATP-binding</keyword>
<organism evidence="8 9">
    <name type="scientific">Eiseniibacteriota bacterium</name>
    <dbReference type="NCBI Taxonomy" id="2212470"/>
    <lineage>
        <taxon>Bacteria</taxon>
        <taxon>Candidatus Eiseniibacteriota</taxon>
    </lineage>
</organism>
<keyword evidence="2" id="KW-0723">Serine/threonine-protein kinase</keyword>
<dbReference type="InterPro" id="IPR000719">
    <property type="entry name" value="Prot_kinase_dom"/>
</dbReference>
<comment type="caution">
    <text evidence="8">The sequence shown here is derived from an EMBL/GenBank/DDBJ whole genome shotgun (WGS) entry which is preliminary data.</text>
</comment>
<dbReference type="Pfam" id="PF00069">
    <property type="entry name" value="Pkinase"/>
    <property type="match status" value="1"/>
</dbReference>
<dbReference type="GO" id="GO:0016887">
    <property type="term" value="F:ATP hydrolysis activity"/>
    <property type="evidence" value="ECO:0007669"/>
    <property type="project" value="InterPro"/>
</dbReference>
<evidence type="ECO:0000256" key="1">
    <source>
        <dbReference type="ARBA" id="ARBA00012513"/>
    </source>
</evidence>
<evidence type="ECO:0000256" key="4">
    <source>
        <dbReference type="ARBA" id="ARBA00022741"/>
    </source>
</evidence>
<feature type="non-terminal residue" evidence="8">
    <location>
        <position position="555"/>
    </location>
</feature>
<dbReference type="PROSITE" id="PS50011">
    <property type="entry name" value="PROTEIN_KINASE_DOM"/>
    <property type="match status" value="1"/>
</dbReference>
<dbReference type="AlphaFoldDB" id="A0A538TF14"/>
<evidence type="ECO:0000313" key="9">
    <source>
        <dbReference type="Proteomes" id="UP000316609"/>
    </source>
</evidence>
<dbReference type="SUPFAM" id="SSF56112">
    <property type="entry name" value="Protein kinase-like (PK-like)"/>
    <property type="match status" value="1"/>
</dbReference>
<dbReference type="InterPro" id="IPR049945">
    <property type="entry name" value="AAA_22"/>
</dbReference>
<dbReference type="PANTHER" id="PTHR47691">
    <property type="entry name" value="REGULATOR-RELATED"/>
    <property type="match status" value="1"/>
</dbReference>